<dbReference type="HOGENOM" id="CLU_1247389_0_0_1"/>
<evidence type="ECO:0000256" key="3">
    <source>
        <dbReference type="ARBA" id="ARBA00022737"/>
    </source>
</evidence>
<dbReference type="InterPro" id="IPR027038">
    <property type="entry name" value="RanGap"/>
</dbReference>
<evidence type="ECO:0000256" key="2">
    <source>
        <dbReference type="ARBA" id="ARBA00022614"/>
    </source>
</evidence>
<dbReference type="AlphaFoldDB" id="A0A0D3JYQ9"/>
<evidence type="ECO:0000313" key="5">
    <source>
        <dbReference type="EnsemblProtists" id="EOD28644"/>
    </source>
</evidence>
<dbReference type="GO" id="GO:0031267">
    <property type="term" value="F:small GTPase binding"/>
    <property type="evidence" value="ECO:0007669"/>
    <property type="project" value="TreeGrafter"/>
</dbReference>
<dbReference type="SMART" id="SM00368">
    <property type="entry name" value="LRR_RI"/>
    <property type="match status" value="4"/>
</dbReference>
<sequence>MGVEGGQALANALSCGALARLEKLLLDFNRLGDVGVAAISNAVGDGGGLARLRALSLRSIQVGDAGASALAGVIAKGAMVSLTDLDLSYNLIGDQGATAIAQSTVGRPPSVGWPGPRGGRLLVGAPAGGPLSKLKTLWLGSNQIGDEGLRALCTVLTNGSLEGCQRVPIWGNPASEQMQEKLRGLVASRSRRRPMGVTVWTPAGTGNRRAHHRHAAGGASQR</sequence>
<dbReference type="InterPro" id="IPR032675">
    <property type="entry name" value="LRR_dom_sf"/>
</dbReference>
<dbReference type="PANTHER" id="PTHR24113:SF12">
    <property type="entry name" value="RAN GTPASE-ACTIVATING PROTEIN 1"/>
    <property type="match status" value="1"/>
</dbReference>
<dbReference type="InterPro" id="IPR001611">
    <property type="entry name" value="Leu-rich_rpt"/>
</dbReference>
<dbReference type="SUPFAM" id="SSF52047">
    <property type="entry name" value="RNI-like"/>
    <property type="match status" value="1"/>
</dbReference>
<keyword evidence="1" id="KW-0343">GTPase activation</keyword>
<dbReference type="PANTHER" id="PTHR24113">
    <property type="entry name" value="RAN GTPASE-ACTIVATING PROTEIN 1"/>
    <property type="match status" value="1"/>
</dbReference>
<dbReference type="KEGG" id="ehx:EMIHUDRAFT_114156"/>
<dbReference type="GO" id="GO:0005634">
    <property type="term" value="C:nucleus"/>
    <property type="evidence" value="ECO:0007669"/>
    <property type="project" value="TreeGrafter"/>
</dbReference>
<dbReference type="RefSeq" id="XP_005781073.1">
    <property type="nucleotide sequence ID" value="XM_005781016.1"/>
</dbReference>
<dbReference type="GO" id="GO:0005096">
    <property type="term" value="F:GTPase activator activity"/>
    <property type="evidence" value="ECO:0007669"/>
    <property type="project" value="UniProtKB-KW"/>
</dbReference>
<keyword evidence="3" id="KW-0677">Repeat</keyword>
<name>A0A0D3JYQ9_EMIH1</name>
<proteinExistence type="predicted"/>
<keyword evidence="2" id="KW-0433">Leucine-rich repeat</keyword>
<evidence type="ECO:0000313" key="6">
    <source>
        <dbReference type="Proteomes" id="UP000013827"/>
    </source>
</evidence>
<reference evidence="5" key="2">
    <citation type="submission" date="2024-10" db="UniProtKB">
        <authorList>
            <consortium name="EnsemblProtists"/>
        </authorList>
    </citation>
    <scope>IDENTIFICATION</scope>
</reference>
<dbReference type="Gene3D" id="3.80.10.10">
    <property type="entry name" value="Ribonuclease Inhibitor"/>
    <property type="match status" value="2"/>
</dbReference>
<dbReference type="PaxDb" id="2903-EOD28644"/>
<reference evidence="6" key="1">
    <citation type="journal article" date="2013" name="Nature">
        <title>Pan genome of the phytoplankton Emiliania underpins its global distribution.</title>
        <authorList>
            <person name="Read B.A."/>
            <person name="Kegel J."/>
            <person name="Klute M.J."/>
            <person name="Kuo A."/>
            <person name="Lefebvre S.C."/>
            <person name="Maumus F."/>
            <person name="Mayer C."/>
            <person name="Miller J."/>
            <person name="Monier A."/>
            <person name="Salamov A."/>
            <person name="Young J."/>
            <person name="Aguilar M."/>
            <person name="Claverie J.M."/>
            <person name="Frickenhaus S."/>
            <person name="Gonzalez K."/>
            <person name="Herman E.K."/>
            <person name="Lin Y.C."/>
            <person name="Napier J."/>
            <person name="Ogata H."/>
            <person name="Sarno A.F."/>
            <person name="Shmutz J."/>
            <person name="Schroeder D."/>
            <person name="de Vargas C."/>
            <person name="Verret F."/>
            <person name="von Dassow P."/>
            <person name="Valentin K."/>
            <person name="Van de Peer Y."/>
            <person name="Wheeler G."/>
            <person name="Dacks J.B."/>
            <person name="Delwiche C.F."/>
            <person name="Dyhrman S.T."/>
            <person name="Glockner G."/>
            <person name="John U."/>
            <person name="Richards T."/>
            <person name="Worden A.Z."/>
            <person name="Zhang X."/>
            <person name="Grigoriev I.V."/>
            <person name="Allen A.E."/>
            <person name="Bidle K."/>
            <person name="Borodovsky M."/>
            <person name="Bowler C."/>
            <person name="Brownlee C."/>
            <person name="Cock J.M."/>
            <person name="Elias M."/>
            <person name="Gladyshev V.N."/>
            <person name="Groth M."/>
            <person name="Guda C."/>
            <person name="Hadaegh A."/>
            <person name="Iglesias-Rodriguez M.D."/>
            <person name="Jenkins J."/>
            <person name="Jones B.M."/>
            <person name="Lawson T."/>
            <person name="Leese F."/>
            <person name="Lindquist E."/>
            <person name="Lobanov A."/>
            <person name="Lomsadze A."/>
            <person name="Malik S.B."/>
            <person name="Marsh M.E."/>
            <person name="Mackinder L."/>
            <person name="Mock T."/>
            <person name="Mueller-Roeber B."/>
            <person name="Pagarete A."/>
            <person name="Parker M."/>
            <person name="Probert I."/>
            <person name="Quesneville H."/>
            <person name="Raines C."/>
            <person name="Rensing S.A."/>
            <person name="Riano-Pachon D.M."/>
            <person name="Richier S."/>
            <person name="Rokitta S."/>
            <person name="Shiraiwa Y."/>
            <person name="Soanes D.M."/>
            <person name="van der Giezen M."/>
            <person name="Wahlund T.M."/>
            <person name="Williams B."/>
            <person name="Wilson W."/>
            <person name="Wolfe G."/>
            <person name="Wurch L.L."/>
        </authorList>
    </citation>
    <scope>NUCLEOTIDE SEQUENCE</scope>
</reference>
<protein>
    <submittedName>
        <fullName evidence="5">Uncharacterized protein</fullName>
    </submittedName>
</protein>
<dbReference type="EnsemblProtists" id="EOD28644">
    <property type="protein sequence ID" value="EOD28644"/>
    <property type="gene ID" value="EMIHUDRAFT_114156"/>
</dbReference>
<dbReference type="Pfam" id="PF13516">
    <property type="entry name" value="LRR_6"/>
    <property type="match status" value="4"/>
</dbReference>
<dbReference type="GO" id="GO:0005829">
    <property type="term" value="C:cytosol"/>
    <property type="evidence" value="ECO:0007669"/>
    <property type="project" value="TreeGrafter"/>
</dbReference>
<feature type="region of interest" description="Disordered" evidence="4">
    <location>
        <begin position="201"/>
        <end position="222"/>
    </location>
</feature>
<dbReference type="GeneID" id="17274189"/>
<accession>A0A0D3JYQ9</accession>
<dbReference type="GO" id="GO:0006913">
    <property type="term" value="P:nucleocytoplasmic transport"/>
    <property type="evidence" value="ECO:0007669"/>
    <property type="project" value="TreeGrafter"/>
</dbReference>
<dbReference type="PROSITE" id="PS51450">
    <property type="entry name" value="LRR"/>
    <property type="match status" value="1"/>
</dbReference>
<evidence type="ECO:0000256" key="1">
    <source>
        <dbReference type="ARBA" id="ARBA00022468"/>
    </source>
</evidence>
<keyword evidence="6" id="KW-1185">Reference proteome</keyword>
<dbReference type="GO" id="GO:0048471">
    <property type="term" value="C:perinuclear region of cytoplasm"/>
    <property type="evidence" value="ECO:0007669"/>
    <property type="project" value="TreeGrafter"/>
</dbReference>
<evidence type="ECO:0000256" key="4">
    <source>
        <dbReference type="SAM" id="MobiDB-lite"/>
    </source>
</evidence>
<dbReference type="Proteomes" id="UP000013827">
    <property type="component" value="Unassembled WGS sequence"/>
</dbReference>
<organism evidence="5 6">
    <name type="scientific">Emiliania huxleyi (strain CCMP1516)</name>
    <dbReference type="NCBI Taxonomy" id="280463"/>
    <lineage>
        <taxon>Eukaryota</taxon>
        <taxon>Haptista</taxon>
        <taxon>Haptophyta</taxon>
        <taxon>Prymnesiophyceae</taxon>
        <taxon>Isochrysidales</taxon>
        <taxon>Noelaerhabdaceae</taxon>
        <taxon>Emiliania</taxon>
    </lineage>
</organism>